<dbReference type="AlphaFoldDB" id="A0A9Q8Q293"/>
<evidence type="ECO:0000313" key="3">
    <source>
        <dbReference type="Proteomes" id="UP000829116"/>
    </source>
</evidence>
<protein>
    <submittedName>
        <fullName evidence="2">Immunity 52 family protein</fullName>
    </submittedName>
</protein>
<evidence type="ECO:0000313" key="2">
    <source>
        <dbReference type="EMBL" id="UNH30851.1"/>
    </source>
</evidence>
<dbReference type="EMBL" id="CP093245">
    <property type="protein sequence ID" value="UNH30851.1"/>
    <property type="molecule type" value="Genomic_DNA"/>
</dbReference>
<name>A0A9Q8Q293_9GAMM</name>
<dbReference type="Proteomes" id="UP000829116">
    <property type="component" value="Chromosome"/>
</dbReference>
<feature type="domain" description="Immunity protein 52" evidence="1">
    <location>
        <begin position="22"/>
        <end position="87"/>
    </location>
</feature>
<evidence type="ECO:0000259" key="1">
    <source>
        <dbReference type="Pfam" id="PF15579"/>
    </source>
</evidence>
<dbReference type="Pfam" id="PF15579">
    <property type="entry name" value="Imm52"/>
    <property type="match status" value="1"/>
</dbReference>
<sequence>MRIDTNGYRYNKKNVFPDRLPVGWMLYLNKKITQQQVPMAAELIDIENKKNSGTLIISTDHVFDGSNKDDIKKANEIEIQLTALGLLPLIREIYS</sequence>
<proteinExistence type="predicted"/>
<organism evidence="2 3">
    <name type="scientific">Moellerella wisconsensis</name>
    <dbReference type="NCBI Taxonomy" id="158849"/>
    <lineage>
        <taxon>Bacteria</taxon>
        <taxon>Pseudomonadati</taxon>
        <taxon>Pseudomonadota</taxon>
        <taxon>Gammaproteobacteria</taxon>
        <taxon>Enterobacterales</taxon>
        <taxon>Morganellaceae</taxon>
        <taxon>Moellerella</taxon>
    </lineage>
</organism>
<gene>
    <name evidence="2" type="ORF">MNY72_00535</name>
</gene>
<dbReference type="RefSeq" id="WP_277850292.1">
    <property type="nucleotide sequence ID" value="NZ_CAWQWN010000001.1"/>
</dbReference>
<accession>A0A9Q8Q293</accession>
<dbReference type="InterPro" id="IPR028969">
    <property type="entry name" value="Imm52"/>
</dbReference>
<reference evidence="2" key="1">
    <citation type="submission" date="2022-03" db="EMBL/GenBank/DDBJ databases">
        <title>ESBL-producing Moellerella wisconsensis and Escherichia marmotae isolated from wild game meat.</title>
        <authorList>
            <person name="Biggel M."/>
        </authorList>
    </citation>
    <scope>NUCLEOTIDE SEQUENCE</scope>
    <source>
        <strain evidence="2">W51</strain>
    </source>
</reference>